<gene>
    <name evidence="2" type="ORF">FIBSPDRAFT_952193</name>
</gene>
<dbReference type="Proteomes" id="UP000076532">
    <property type="component" value="Unassembled WGS sequence"/>
</dbReference>
<organism evidence="2 3">
    <name type="scientific">Athelia psychrophila</name>
    <dbReference type="NCBI Taxonomy" id="1759441"/>
    <lineage>
        <taxon>Eukaryota</taxon>
        <taxon>Fungi</taxon>
        <taxon>Dikarya</taxon>
        <taxon>Basidiomycota</taxon>
        <taxon>Agaricomycotina</taxon>
        <taxon>Agaricomycetes</taxon>
        <taxon>Agaricomycetidae</taxon>
        <taxon>Atheliales</taxon>
        <taxon>Atheliaceae</taxon>
        <taxon>Athelia</taxon>
    </lineage>
</organism>
<feature type="region of interest" description="Disordered" evidence="1">
    <location>
        <begin position="1"/>
        <end position="70"/>
    </location>
</feature>
<dbReference type="STRING" id="436010.A0A166LM82"/>
<evidence type="ECO:0000313" key="3">
    <source>
        <dbReference type="Proteomes" id="UP000076532"/>
    </source>
</evidence>
<evidence type="ECO:0000256" key="1">
    <source>
        <dbReference type="SAM" id="MobiDB-lite"/>
    </source>
</evidence>
<sequence length="244" mass="27233">MARTAAEEKCNKDHHKENRDSSHGTHHGTRQSNGTSKKKKREAHPSRNTEPLQPTSKRPNTEVQMQDSEDNHDNMDELAVLKVKLAQAKAAKAAAEALLDTRTSNDTAKVKLRGKKGKEIYNEILESVRIFAIQAGLDFKKSYRYQDHLKIGNVFAMVRSAQPYMTQDRFPVDWAAAAMLKQFLGNHRRWLRKKGRLAASPTKGSGKGKAHAQLENQRDSDSGSSDSDSRNESAGGRSGLRVED</sequence>
<feature type="compositionally biased region" description="Polar residues" evidence="1">
    <location>
        <begin position="46"/>
        <end position="66"/>
    </location>
</feature>
<dbReference type="OrthoDB" id="3271097at2759"/>
<protein>
    <submittedName>
        <fullName evidence="2">Uncharacterized protein</fullName>
    </submittedName>
</protein>
<reference evidence="2 3" key="1">
    <citation type="journal article" date="2016" name="Mol. Biol. Evol.">
        <title>Comparative Genomics of Early-Diverging Mushroom-Forming Fungi Provides Insights into the Origins of Lignocellulose Decay Capabilities.</title>
        <authorList>
            <person name="Nagy L.G."/>
            <person name="Riley R."/>
            <person name="Tritt A."/>
            <person name="Adam C."/>
            <person name="Daum C."/>
            <person name="Floudas D."/>
            <person name="Sun H."/>
            <person name="Yadav J.S."/>
            <person name="Pangilinan J."/>
            <person name="Larsson K.H."/>
            <person name="Matsuura K."/>
            <person name="Barry K."/>
            <person name="Labutti K."/>
            <person name="Kuo R."/>
            <person name="Ohm R.A."/>
            <person name="Bhattacharya S.S."/>
            <person name="Shirouzu T."/>
            <person name="Yoshinaga Y."/>
            <person name="Martin F.M."/>
            <person name="Grigoriev I.V."/>
            <person name="Hibbett D.S."/>
        </authorList>
    </citation>
    <scope>NUCLEOTIDE SEQUENCE [LARGE SCALE GENOMIC DNA]</scope>
    <source>
        <strain evidence="2 3">CBS 109695</strain>
    </source>
</reference>
<accession>A0A166LM82</accession>
<feature type="compositionally biased region" description="Basic and acidic residues" evidence="1">
    <location>
        <begin position="1"/>
        <end position="23"/>
    </location>
</feature>
<feature type="region of interest" description="Disordered" evidence="1">
    <location>
        <begin position="196"/>
        <end position="244"/>
    </location>
</feature>
<dbReference type="EMBL" id="KV417534">
    <property type="protein sequence ID" value="KZP23112.1"/>
    <property type="molecule type" value="Genomic_DNA"/>
</dbReference>
<dbReference type="AlphaFoldDB" id="A0A166LM82"/>
<evidence type="ECO:0000313" key="2">
    <source>
        <dbReference type="EMBL" id="KZP23112.1"/>
    </source>
</evidence>
<name>A0A166LM82_9AGAM</name>
<feature type="compositionally biased region" description="Basic and acidic residues" evidence="1">
    <location>
        <begin position="216"/>
        <end position="231"/>
    </location>
</feature>
<proteinExistence type="predicted"/>
<keyword evidence="3" id="KW-1185">Reference proteome</keyword>